<evidence type="ECO:0000259" key="1">
    <source>
        <dbReference type="Pfam" id="PF00892"/>
    </source>
</evidence>
<dbReference type="InterPro" id="IPR000620">
    <property type="entry name" value="EamA_dom"/>
</dbReference>
<proteinExistence type="predicted"/>
<sequence>MDVTALAALAMIGSAMAHSVMTLFTKQAKDTLVFRAVTIVLCVPVCLPLAIILPFPGWEVWRFLLLGAAIIWAFNMFLIAAFQRGEMNLVYPVMRGAAPAMAGLFAFFFLDETLSLIAIIGLATASGAIVAFAWPEKNGVPKAAALGFALSAAVMTAGYTVVDASGVRAAGDPILYAVWFFLLSAVTMSLTAIARRGRRIVTAALQELPGSAKSMIFNLATYTLALYAYSIAPVAPMAALRETSIVFGAVLAALVLKEPFGLRRGVLALILAGGLALLQLG</sequence>
<keyword evidence="3" id="KW-1185">Reference proteome</keyword>
<dbReference type="InterPro" id="IPR037185">
    <property type="entry name" value="EmrE-like"/>
</dbReference>
<evidence type="ECO:0000313" key="2">
    <source>
        <dbReference type="EMBL" id="AZU02718.1"/>
    </source>
</evidence>
<dbReference type="PANTHER" id="PTHR22911:SF106">
    <property type="entry name" value="INTEGRAL MEMBRANE PROTEIN"/>
    <property type="match status" value="1"/>
</dbReference>
<dbReference type="Proteomes" id="UP000286954">
    <property type="component" value="Chromosome"/>
</dbReference>
<dbReference type="OrthoDB" id="9783707at2"/>
<reference evidence="2 3" key="1">
    <citation type="submission" date="2016-12" db="EMBL/GenBank/DDBJ databases">
        <title>The genome of dimorphic prosthecate Glycocaulis alkaliphilus 6b-8t, isolated from crude oil dictates its adaptability in petroleum environments.</title>
        <authorList>
            <person name="Wu X.-L."/>
            <person name="Geng S."/>
        </authorList>
    </citation>
    <scope>NUCLEOTIDE SEQUENCE [LARGE SCALE GENOMIC DNA]</scope>
    <source>
        <strain evidence="2 3">6B-8</strain>
    </source>
</reference>
<dbReference type="Pfam" id="PF00892">
    <property type="entry name" value="EamA"/>
    <property type="match status" value="2"/>
</dbReference>
<dbReference type="KEGG" id="gak:X907_0168"/>
<name>A0A3T0E6D3_9PROT</name>
<organism evidence="2 3">
    <name type="scientific">Glycocaulis alkaliphilus</name>
    <dbReference type="NCBI Taxonomy" id="1434191"/>
    <lineage>
        <taxon>Bacteria</taxon>
        <taxon>Pseudomonadati</taxon>
        <taxon>Pseudomonadota</taxon>
        <taxon>Alphaproteobacteria</taxon>
        <taxon>Maricaulales</taxon>
        <taxon>Maricaulaceae</taxon>
        <taxon>Glycocaulis</taxon>
    </lineage>
</organism>
<feature type="domain" description="EamA" evidence="1">
    <location>
        <begin position="146"/>
        <end position="278"/>
    </location>
</feature>
<feature type="domain" description="EamA" evidence="1">
    <location>
        <begin position="7"/>
        <end position="130"/>
    </location>
</feature>
<dbReference type="AlphaFoldDB" id="A0A3T0E6D3"/>
<accession>A0A3T0E6D3</accession>
<dbReference type="Gene3D" id="1.10.3730.20">
    <property type="match status" value="1"/>
</dbReference>
<protein>
    <recommendedName>
        <fullName evidence="1">EamA domain-containing protein</fullName>
    </recommendedName>
</protein>
<evidence type="ECO:0000313" key="3">
    <source>
        <dbReference type="Proteomes" id="UP000286954"/>
    </source>
</evidence>
<dbReference type="GO" id="GO:0016020">
    <property type="term" value="C:membrane"/>
    <property type="evidence" value="ECO:0007669"/>
    <property type="project" value="InterPro"/>
</dbReference>
<dbReference type="PANTHER" id="PTHR22911">
    <property type="entry name" value="ACYL-MALONYL CONDENSING ENZYME-RELATED"/>
    <property type="match status" value="1"/>
</dbReference>
<dbReference type="EMBL" id="CP018911">
    <property type="protein sequence ID" value="AZU02718.1"/>
    <property type="molecule type" value="Genomic_DNA"/>
</dbReference>
<gene>
    <name evidence="2" type="ORF">X907_0168</name>
</gene>
<dbReference type="RefSeq" id="WP_127565176.1">
    <property type="nucleotide sequence ID" value="NZ_BMFB01000004.1"/>
</dbReference>
<dbReference type="SUPFAM" id="SSF103481">
    <property type="entry name" value="Multidrug resistance efflux transporter EmrE"/>
    <property type="match status" value="2"/>
</dbReference>